<keyword evidence="2" id="KW-1133">Transmembrane helix</keyword>
<accession>A0A914IEX3</accession>
<organism evidence="3 4">
    <name type="scientific">Globodera rostochiensis</name>
    <name type="common">Golden nematode worm</name>
    <name type="synonym">Heterodera rostochiensis</name>
    <dbReference type="NCBI Taxonomy" id="31243"/>
    <lineage>
        <taxon>Eukaryota</taxon>
        <taxon>Metazoa</taxon>
        <taxon>Ecdysozoa</taxon>
        <taxon>Nematoda</taxon>
        <taxon>Chromadorea</taxon>
        <taxon>Rhabditida</taxon>
        <taxon>Tylenchina</taxon>
        <taxon>Tylenchomorpha</taxon>
        <taxon>Tylenchoidea</taxon>
        <taxon>Heteroderidae</taxon>
        <taxon>Heteroderinae</taxon>
        <taxon>Globodera</taxon>
    </lineage>
</organism>
<keyword evidence="2" id="KW-0472">Membrane</keyword>
<evidence type="ECO:0000313" key="4">
    <source>
        <dbReference type="WBParaSite" id="Gr19_v10_g926.t2"/>
    </source>
</evidence>
<dbReference type="WBParaSite" id="Gr19_v10_g926.t2">
    <property type="protein sequence ID" value="Gr19_v10_g926.t2"/>
    <property type="gene ID" value="Gr19_v10_g926"/>
</dbReference>
<keyword evidence="3" id="KW-1185">Reference proteome</keyword>
<proteinExistence type="predicted"/>
<evidence type="ECO:0000256" key="2">
    <source>
        <dbReference type="SAM" id="Phobius"/>
    </source>
</evidence>
<dbReference type="Proteomes" id="UP000887572">
    <property type="component" value="Unplaced"/>
</dbReference>
<feature type="compositionally biased region" description="Basic and acidic residues" evidence="1">
    <location>
        <begin position="167"/>
        <end position="179"/>
    </location>
</feature>
<protein>
    <submittedName>
        <fullName evidence="4">Uncharacterized protein</fullName>
    </submittedName>
</protein>
<evidence type="ECO:0000256" key="1">
    <source>
        <dbReference type="SAM" id="MobiDB-lite"/>
    </source>
</evidence>
<dbReference type="AlphaFoldDB" id="A0A914IEX3"/>
<name>A0A914IEX3_GLORO</name>
<sequence>MNKERVVFYLRENIKVQKQILYYKRRRTLARIRRWPAAGFSKMHGFATIFFLLWLVPSVLIVYGYQDYDPYNTVRKEEQIYHGRRVRPVADGVLENGGDRAEKALGELRERIEDAEVIEPHGRNRRESLLGLDVPYKAPPPAGEQQQNRDGGSIGQQNKAGGNGGARFRENSMAKEQRGKQPKLFCN</sequence>
<feature type="region of interest" description="Disordered" evidence="1">
    <location>
        <begin position="129"/>
        <end position="187"/>
    </location>
</feature>
<evidence type="ECO:0000313" key="3">
    <source>
        <dbReference type="Proteomes" id="UP000887572"/>
    </source>
</evidence>
<feature type="transmembrane region" description="Helical" evidence="2">
    <location>
        <begin position="43"/>
        <end position="65"/>
    </location>
</feature>
<keyword evidence="2" id="KW-0812">Transmembrane</keyword>
<reference evidence="4" key="1">
    <citation type="submission" date="2022-11" db="UniProtKB">
        <authorList>
            <consortium name="WormBaseParasite"/>
        </authorList>
    </citation>
    <scope>IDENTIFICATION</scope>
</reference>